<comment type="caution">
    <text evidence="2">The sequence shown here is derived from an EMBL/GenBank/DDBJ whole genome shotgun (WGS) entry which is preliminary data.</text>
</comment>
<dbReference type="AlphaFoldDB" id="A0A850SUN8"/>
<dbReference type="Pfam" id="PF05816">
    <property type="entry name" value="TelA"/>
    <property type="match status" value="1"/>
</dbReference>
<dbReference type="Proteomes" id="UP000553343">
    <property type="component" value="Unassembled WGS sequence"/>
</dbReference>
<dbReference type="PANTHER" id="PTHR38432:SF1">
    <property type="entry name" value="TELA-LIKE PROTEIN SAOUHSC_01408"/>
    <property type="match status" value="1"/>
</dbReference>
<evidence type="ECO:0000313" key="2">
    <source>
        <dbReference type="EMBL" id="NWH05084.1"/>
    </source>
</evidence>
<gene>
    <name evidence="2" type="ORF">HXW94_08825</name>
</gene>
<name>A0A850SUN8_9BACT</name>
<dbReference type="RefSeq" id="WP_178366541.1">
    <property type="nucleotide sequence ID" value="NZ_JACADJ010000024.1"/>
</dbReference>
<reference evidence="2 3" key="1">
    <citation type="submission" date="2020-06" db="EMBL/GenBank/DDBJ databases">
        <title>High-quality draft genome of sulfate reducer Desulfobacter latus type strain AcrS2 isolated from marine sediment.</title>
        <authorList>
            <person name="Hoppe M."/>
            <person name="Larsen C.K."/>
            <person name="Marshall I.P.G."/>
            <person name="Schramm A."/>
            <person name="Marietou A.G."/>
        </authorList>
    </citation>
    <scope>NUCLEOTIDE SEQUENCE [LARGE SCALE GENOMIC DNA]</scope>
    <source>
        <strain evidence="2 3">AcRS2</strain>
    </source>
</reference>
<protein>
    <submittedName>
        <fullName evidence="2">Toxic anion resistance protein</fullName>
    </submittedName>
</protein>
<comment type="similarity">
    <text evidence="1">Belongs to the TelA family.</text>
</comment>
<keyword evidence="3" id="KW-1185">Reference proteome</keyword>
<proteinExistence type="inferred from homology"/>
<dbReference type="InterPro" id="IPR008863">
    <property type="entry name" value="Toxic_anion-R_TelA"/>
</dbReference>
<evidence type="ECO:0000256" key="1">
    <source>
        <dbReference type="ARBA" id="ARBA00005541"/>
    </source>
</evidence>
<accession>A0A850SUN8</accession>
<organism evidence="2 3">
    <name type="scientific">Desulfobacter latus</name>
    <dbReference type="NCBI Taxonomy" id="2292"/>
    <lineage>
        <taxon>Bacteria</taxon>
        <taxon>Pseudomonadati</taxon>
        <taxon>Thermodesulfobacteriota</taxon>
        <taxon>Desulfobacteria</taxon>
        <taxon>Desulfobacterales</taxon>
        <taxon>Desulfobacteraceae</taxon>
        <taxon>Desulfobacter</taxon>
    </lineage>
</organism>
<dbReference type="EMBL" id="JACADJ010000024">
    <property type="protein sequence ID" value="NWH05084.1"/>
    <property type="molecule type" value="Genomic_DNA"/>
</dbReference>
<evidence type="ECO:0000313" key="3">
    <source>
        <dbReference type="Proteomes" id="UP000553343"/>
    </source>
</evidence>
<sequence length="413" mass="46698">MSENNEFNLLDEINTRKTAQTTTAAAQAQTAPGIPSQATTNLPAEVKLSMLEPQPSILTYEQLDQPQQTMAHEYAKSIDFIDRNSVRFYGYNEEKAMSDFLDELLDGIKAKDSDLAGQMLIALNRNIDDLKLQKFQDILEGKESGGFFGMFTSKAKELAKMIQFLVDRQKDVRTQFDKMQMQAENERNTLIEDNTKYQLLLDRTVDQIAVVMPIIVGGQLALERGLAEFNTLKQQAEDQPANTLLASQVQDFANSLEAFNHRLVNLQISFTKRAATTIPKIRAIQDAINIEMDNLVDKIIFVIPALKEAVIDIVTTARLRKLQLGRKDEEAMMKRVEELRNRTMKDAILEAKKSEGDYATKIALLISMKDTLVQICDEGKTIVEENRKKRVEAIESLKTVKQEMETALRNTDG</sequence>
<dbReference type="PANTHER" id="PTHR38432">
    <property type="entry name" value="TELA-LIKE PROTEIN SAOUHSC_01408"/>
    <property type="match status" value="1"/>
</dbReference>